<dbReference type="SMART" id="SM00130">
    <property type="entry name" value="KR"/>
    <property type="match status" value="15"/>
</dbReference>
<comment type="caution">
    <text evidence="5">The sequence shown here is derived from an EMBL/GenBank/DDBJ whole genome shotgun (WGS) entry which is preliminary data.</text>
</comment>
<evidence type="ECO:0000256" key="1">
    <source>
        <dbReference type="ARBA" id="ARBA00022572"/>
    </source>
</evidence>
<feature type="domain" description="Kringle" evidence="4">
    <location>
        <begin position="502"/>
        <end position="570"/>
    </location>
</feature>
<dbReference type="PROSITE" id="PS50070">
    <property type="entry name" value="KRINGLE_2"/>
    <property type="match status" value="15"/>
</dbReference>
<sequence>TEVPTCRTTVRGTDYKGTINITQSGASCVRWELHTSYINESTSSNYCRNFRYGQYIRDMPWCFTNVSNNIIENCNVKPLDRSQQQKCIACLYIFVFIDPEPCRNKTEETAYKGFVNITETGKVCQRWDEQFPHQHKYANLGDQENYCRSDASPNSRPWCYTTDNETRYEFCYVPACETCLKTIFGKEYNGMISVTEMGKTCGRWDENIEPGEQYGHLRLQGNYCRNPDKSVGGPWCYVGYNKTEKEYCNIHQCVSGIPCQHWNQQTPHKHHYAYRNFKDNYCRNLDNAEMPWCYTLDPSMRWEYCHIPSCCTNTPTGADYKGRINVTVKGIPCQKWKSVEPHFHSFTVELADQENYCRRNCLQQSNGRNYEGTLGISSSGRLCVKWGSVDQLPKNISFLKNHENYCRNPDNSKNPWCYTCRETEKGTDYKGTISTSQSGIECKRWDQHPLYVNEKESNNYCRNFKHGNIVRDMPWCFTDISNKTMEYCYIPMCETCLKTYIGETYEGSVSVTATNRTCGRWDENIKPGEQYESLRKQTNYCRNPDKSPGGPWCYVGFNKTEREYCEIKVCEMDNCKITEKGTEYRGTNNVTLTGKSCQNWNHQFPHKHNFTSLSSEANYCRNPNDAEMPWCYTLHKARIWEYCHIPDCCRYFFTLICADPLHCKNTDNGIDYRGNVNITVSGKSCQKWKSETPHRHGYVDMLGNDENYCRTPDQGNSKPWCYTIDPSTRWEYCFVPTCENCLRLLNGRNFDGSWKKTASGKTCVKWKSVESLPANISFLKNHENYCRNPDNSAKPWCYVDLKGTKEFCKIPLCNECLTSNNGIHYEGEKEITKSGKLCEMWKKYIAEGDKMDYLRHQKNYCRNPNNEQSPWCYIAIDNIGGVLNCLQTITDISYAGTTSITETGKQCQNWNSQKPHRHPFTYLDRNFCRTLGYGGESRPRCLTTDPNVLWEYCYIPLCEKGTEYQGLLGETEHGNVCQMWSDQLPHPHIYTRLSNQKNFCRNPDHSERPWCYTTNPCIEREYCNIPMCDKEECIRDEGIDYLGRKNITKNGRTCQRWDTQSPHVHYFSHLREHENYCRNPSGSPKPWCYTTDPTMRWNYCDLPECSSGECRRTVSGVDYKGKVKVTENGLLCQRWDSQIPHSHNFESLSSEQNYCRNPNGKPRQWCFTTSSSVEFEYCTVPPCCKLTKTKIKKIY</sequence>
<feature type="domain" description="Kringle" evidence="4">
    <location>
        <begin position="317"/>
        <end position="442"/>
    </location>
</feature>
<keyword evidence="1 3" id="KW-0420">Kringle</keyword>
<dbReference type="PANTHER" id="PTHR24261:SF7">
    <property type="entry name" value="KRINGLE DOMAIN-CONTAINING PROTEIN"/>
    <property type="match status" value="1"/>
</dbReference>
<dbReference type="InterPro" id="IPR013806">
    <property type="entry name" value="Kringle-like"/>
</dbReference>
<keyword evidence="6" id="KW-1185">Reference proteome</keyword>
<comment type="caution">
    <text evidence="3">Lacks conserved residue(s) required for the propagation of feature annotation.</text>
</comment>
<proteinExistence type="predicted"/>
<feature type="disulfide bond" evidence="3">
    <location>
        <begin position="1155"/>
        <end position="1178"/>
    </location>
</feature>
<feature type="disulfide bond" evidence="3">
    <location>
        <begin position="620"/>
        <end position="643"/>
    </location>
</feature>
<feature type="disulfide bond" evidence="3">
    <location>
        <begin position="1077"/>
        <end position="1100"/>
    </location>
</feature>
<accession>A0ABQ9EA71</accession>
<dbReference type="InterPro" id="IPR000001">
    <property type="entry name" value="Kringle"/>
</dbReference>
<feature type="domain" description="Kringle" evidence="4">
    <location>
        <begin position="821"/>
        <end position="895"/>
    </location>
</feature>
<dbReference type="Proteomes" id="UP001217089">
    <property type="component" value="Unassembled WGS sequence"/>
</dbReference>
<feature type="domain" description="Kringle" evidence="4">
    <location>
        <begin position="580"/>
        <end position="648"/>
    </location>
</feature>
<feature type="domain" description="Kringle" evidence="4">
    <location>
        <begin position="185"/>
        <end position="253"/>
    </location>
</feature>
<dbReference type="InterPro" id="IPR038178">
    <property type="entry name" value="Kringle_sf"/>
</dbReference>
<feature type="non-terminal residue" evidence="5">
    <location>
        <position position="1"/>
    </location>
</feature>
<dbReference type="PANTHER" id="PTHR24261">
    <property type="entry name" value="PLASMINOGEN-RELATED"/>
    <property type="match status" value="1"/>
</dbReference>
<name>A0ABQ9EA71_TEGGR</name>
<evidence type="ECO:0000313" key="6">
    <source>
        <dbReference type="Proteomes" id="UP001217089"/>
    </source>
</evidence>
<dbReference type="SUPFAM" id="SSF57440">
    <property type="entry name" value="Kringle-like"/>
    <property type="match status" value="16"/>
</dbReference>
<feature type="domain" description="Kringle" evidence="4">
    <location>
        <begin position="746"/>
        <end position="813"/>
    </location>
</feature>
<evidence type="ECO:0000256" key="2">
    <source>
        <dbReference type="ARBA" id="ARBA00023157"/>
    </source>
</evidence>
<feature type="domain" description="Kringle" evidence="4">
    <location>
        <begin position="11"/>
        <end position="87"/>
    </location>
</feature>
<evidence type="ECO:0000259" key="4">
    <source>
        <dbReference type="PROSITE" id="PS50070"/>
    </source>
</evidence>
<feature type="domain" description="Kringle" evidence="4">
    <location>
        <begin position="254"/>
        <end position="310"/>
    </location>
</feature>
<keyword evidence="2 3" id="KW-1015">Disulfide bond</keyword>
<feature type="domain" description="Kringle" evidence="4">
    <location>
        <begin position="893"/>
        <end position="958"/>
    </location>
</feature>
<feature type="disulfide bond" evidence="3">
    <location>
        <begin position="282"/>
        <end position="305"/>
    </location>
</feature>
<dbReference type="InterPro" id="IPR018056">
    <property type="entry name" value="Kringle_CS"/>
</dbReference>
<organism evidence="5 6">
    <name type="scientific">Tegillarca granosa</name>
    <name type="common">Malaysian cockle</name>
    <name type="synonym">Anadara granosa</name>
    <dbReference type="NCBI Taxonomy" id="220873"/>
    <lineage>
        <taxon>Eukaryota</taxon>
        <taxon>Metazoa</taxon>
        <taxon>Spiralia</taxon>
        <taxon>Lophotrochozoa</taxon>
        <taxon>Mollusca</taxon>
        <taxon>Bivalvia</taxon>
        <taxon>Autobranchia</taxon>
        <taxon>Pteriomorphia</taxon>
        <taxon>Arcoida</taxon>
        <taxon>Arcoidea</taxon>
        <taxon>Arcidae</taxon>
        <taxon>Tegillarca</taxon>
    </lineage>
</organism>
<evidence type="ECO:0000256" key="3">
    <source>
        <dbReference type="PROSITE-ProRule" id="PRU00121"/>
    </source>
</evidence>
<dbReference type="Gene3D" id="2.40.20.10">
    <property type="entry name" value="Plasminogen Kringle 4"/>
    <property type="match status" value="16"/>
</dbReference>
<protein>
    <recommendedName>
        <fullName evidence="4">Kringle domain-containing protein</fullName>
    </recommendedName>
</protein>
<dbReference type="InterPro" id="IPR050759">
    <property type="entry name" value="Serine_protease_kringle"/>
</dbReference>
<reference evidence="5 6" key="1">
    <citation type="submission" date="2022-12" db="EMBL/GenBank/DDBJ databases">
        <title>Chromosome-level genome of Tegillarca granosa.</title>
        <authorList>
            <person name="Kim J."/>
        </authorList>
    </citation>
    <scope>NUCLEOTIDE SEQUENCE [LARGE SCALE GENOMIC DNA]</scope>
    <source>
        <strain evidence="5">Teg-2019</strain>
        <tissue evidence="5">Adductor muscle</tissue>
    </source>
</reference>
<gene>
    <name evidence="5" type="ORF">KUTeg_021228</name>
</gene>
<dbReference type="PRINTS" id="PR00018">
    <property type="entry name" value="KRINGLE"/>
</dbReference>
<feature type="domain" description="Kringle" evidence="4">
    <location>
        <begin position="668"/>
        <end position="738"/>
    </location>
</feature>
<dbReference type="Pfam" id="PF00051">
    <property type="entry name" value="Kringle"/>
    <property type="match status" value="14"/>
</dbReference>
<feature type="domain" description="Kringle" evidence="4">
    <location>
        <begin position="1115"/>
        <end position="1183"/>
    </location>
</feature>
<dbReference type="CDD" id="cd00108">
    <property type="entry name" value="KR"/>
    <property type="match status" value="7"/>
</dbReference>
<feature type="domain" description="Kringle" evidence="4">
    <location>
        <begin position="431"/>
        <end position="493"/>
    </location>
</feature>
<feature type="disulfide bond" evidence="3">
    <location>
        <begin position="1000"/>
        <end position="1023"/>
    </location>
</feature>
<dbReference type="EMBL" id="JARBDR010000918">
    <property type="protein sequence ID" value="KAJ8302241.1"/>
    <property type="molecule type" value="Genomic_DNA"/>
</dbReference>
<feature type="domain" description="Kringle" evidence="4">
    <location>
        <begin position="111"/>
        <end position="176"/>
    </location>
</feature>
<evidence type="ECO:0000313" key="5">
    <source>
        <dbReference type="EMBL" id="KAJ8302241.1"/>
    </source>
</evidence>
<feature type="domain" description="Kringle" evidence="4">
    <location>
        <begin position="1032"/>
        <end position="1105"/>
    </location>
</feature>
<feature type="domain" description="Kringle" evidence="4">
    <location>
        <begin position="960"/>
        <end position="1028"/>
    </location>
</feature>
<dbReference type="PROSITE" id="PS00021">
    <property type="entry name" value="KRINGLE_1"/>
    <property type="match status" value="8"/>
</dbReference>